<evidence type="ECO:0000313" key="2">
    <source>
        <dbReference type="Proteomes" id="UP000245678"/>
    </source>
</evidence>
<dbReference type="AlphaFoldDB" id="A0A316HEL4"/>
<dbReference type="EMBL" id="QGHA01000002">
    <property type="protein sequence ID" value="PWK78837.1"/>
    <property type="molecule type" value="Genomic_DNA"/>
</dbReference>
<proteinExistence type="predicted"/>
<sequence length="254" mass="28543">MKTSTKLIIIFLMCIPTSLLAYNLILKAEFNKGNFVREFRPNDNNIYIDTTVLTGFRHVVINGSLALGNGGFQLWKPHIDVAIGAINNNREDANRLSIVKELKDNLNAIVKNDTLFISFHTNGKYDNITPVWNRADDILRIYSRAVKSISIKYANVTVERNHDVADSLKLFIGDLSGCDIRNLYLQKLAVIAKDSSYVNISQSNKIGVLSYSLQNKSLLSVDENPAQRYFAERIDSAAKIQISGKAIILQKQLH</sequence>
<name>A0A316HEL4_9SPHI</name>
<protein>
    <submittedName>
        <fullName evidence="1">Uncharacterized protein</fullName>
    </submittedName>
</protein>
<evidence type="ECO:0000313" key="1">
    <source>
        <dbReference type="EMBL" id="PWK78837.1"/>
    </source>
</evidence>
<reference evidence="1 2" key="1">
    <citation type="submission" date="2018-05" db="EMBL/GenBank/DDBJ databases">
        <title>Genomic Encyclopedia of Archaeal and Bacterial Type Strains, Phase II (KMG-II): from individual species to whole genera.</title>
        <authorList>
            <person name="Goeker M."/>
        </authorList>
    </citation>
    <scope>NUCLEOTIDE SEQUENCE [LARGE SCALE GENOMIC DNA]</scope>
    <source>
        <strain evidence="1 2">DSM 19975</strain>
    </source>
</reference>
<accession>A0A316HEL4</accession>
<gene>
    <name evidence="1" type="ORF">LX99_01290</name>
</gene>
<dbReference type="Proteomes" id="UP000245678">
    <property type="component" value="Unassembled WGS sequence"/>
</dbReference>
<dbReference type="RefSeq" id="WP_109607111.1">
    <property type="nucleotide sequence ID" value="NZ_QGHA01000002.1"/>
</dbReference>
<dbReference type="Gene3D" id="2.160.20.120">
    <property type="match status" value="1"/>
</dbReference>
<comment type="caution">
    <text evidence="1">The sequence shown here is derived from an EMBL/GenBank/DDBJ whole genome shotgun (WGS) entry which is preliminary data.</text>
</comment>
<organism evidence="1 2">
    <name type="scientific">Mucilaginibacter oryzae</name>
    <dbReference type="NCBI Taxonomy" id="468058"/>
    <lineage>
        <taxon>Bacteria</taxon>
        <taxon>Pseudomonadati</taxon>
        <taxon>Bacteroidota</taxon>
        <taxon>Sphingobacteriia</taxon>
        <taxon>Sphingobacteriales</taxon>
        <taxon>Sphingobacteriaceae</taxon>
        <taxon>Mucilaginibacter</taxon>
    </lineage>
</organism>
<keyword evidence="2" id="KW-1185">Reference proteome</keyword>